<evidence type="ECO:0000259" key="2">
    <source>
        <dbReference type="PROSITE" id="PS50968"/>
    </source>
</evidence>
<dbReference type="PROSITE" id="PS50968">
    <property type="entry name" value="BIOTINYL_LIPOYL"/>
    <property type="match status" value="1"/>
</dbReference>
<dbReference type="CDD" id="cd06849">
    <property type="entry name" value="lipoyl_domain"/>
    <property type="match status" value="1"/>
</dbReference>
<dbReference type="Pfam" id="PF00364">
    <property type="entry name" value="Biotin_lipoyl"/>
    <property type="match status" value="1"/>
</dbReference>
<sequence length="288" mass="31396">MSSLALSKAPSAVPTRATYSRVRRRCLHSFLRRQSIVMPAVSPLMTKGTVTRWKKREGEAFAVGDVLLEIESDYATIDVQAEKPGIIGKILVPDGTTNVPIEQIIALVAKDPSELPMIQSALSLPPTLNHIAGPPAVPPYNPIPTPPSLSLKSPRVMDNSRIPLASPRSPSRSMSRSPRTPSLFEMHTMGYGSRSLHLASTHRSRLAHTRRDSTMAIEIPSPSSPRSDYIFSATLDTPSTAQWPRTAVTPLCSTPGEPEQVNAAAIRRMIVSNLASKPSKNWDLEELL</sequence>
<dbReference type="InterPro" id="IPR011053">
    <property type="entry name" value="Single_hybrid_motif"/>
</dbReference>
<dbReference type="PANTHER" id="PTHR23151">
    <property type="entry name" value="DIHYDROLIPOAMIDE ACETYL/SUCCINYL-TRANSFERASE-RELATED"/>
    <property type="match status" value="1"/>
</dbReference>
<gene>
    <name evidence="3" type="ORF">CVT24_009571</name>
</gene>
<feature type="domain" description="Lipoyl-binding" evidence="2">
    <location>
        <begin position="33"/>
        <end position="109"/>
    </location>
</feature>
<feature type="compositionally biased region" description="Low complexity" evidence="1">
    <location>
        <begin position="160"/>
        <end position="182"/>
    </location>
</feature>
<organism evidence="3 4">
    <name type="scientific">Panaeolus cyanescens</name>
    <dbReference type="NCBI Taxonomy" id="181874"/>
    <lineage>
        <taxon>Eukaryota</taxon>
        <taxon>Fungi</taxon>
        <taxon>Dikarya</taxon>
        <taxon>Basidiomycota</taxon>
        <taxon>Agaricomycotina</taxon>
        <taxon>Agaricomycetes</taxon>
        <taxon>Agaricomycetidae</taxon>
        <taxon>Agaricales</taxon>
        <taxon>Agaricineae</taxon>
        <taxon>Galeropsidaceae</taxon>
        <taxon>Panaeolus</taxon>
    </lineage>
</organism>
<dbReference type="SUPFAM" id="SSF51230">
    <property type="entry name" value="Single hybrid motif"/>
    <property type="match status" value="1"/>
</dbReference>
<evidence type="ECO:0000313" key="4">
    <source>
        <dbReference type="Proteomes" id="UP000284842"/>
    </source>
</evidence>
<dbReference type="InterPro" id="IPR000089">
    <property type="entry name" value="Biotin_lipoyl"/>
</dbReference>
<dbReference type="InterPro" id="IPR045257">
    <property type="entry name" value="E2/Pdx1"/>
</dbReference>
<dbReference type="STRING" id="181874.A0A409YAA5"/>
<evidence type="ECO:0000313" key="3">
    <source>
        <dbReference type="EMBL" id="PPQ99936.1"/>
    </source>
</evidence>
<dbReference type="EMBL" id="NHTK01001341">
    <property type="protein sequence ID" value="PPQ99936.1"/>
    <property type="molecule type" value="Genomic_DNA"/>
</dbReference>
<dbReference type="GO" id="GO:0045254">
    <property type="term" value="C:pyruvate dehydrogenase complex"/>
    <property type="evidence" value="ECO:0007669"/>
    <property type="project" value="InterPro"/>
</dbReference>
<feature type="region of interest" description="Disordered" evidence="1">
    <location>
        <begin position="139"/>
        <end position="182"/>
    </location>
</feature>
<dbReference type="GO" id="GO:0006086">
    <property type="term" value="P:pyruvate decarboxylation to acetyl-CoA"/>
    <property type="evidence" value="ECO:0007669"/>
    <property type="project" value="InterPro"/>
</dbReference>
<name>A0A409YAA5_9AGAR</name>
<proteinExistence type="predicted"/>
<evidence type="ECO:0000256" key="1">
    <source>
        <dbReference type="SAM" id="MobiDB-lite"/>
    </source>
</evidence>
<dbReference type="PANTHER" id="PTHR23151:SF90">
    <property type="entry name" value="DIHYDROLIPOYLLYSINE-RESIDUE ACETYLTRANSFERASE COMPONENT OF PYRUVATE DEHYDROGENASE COMPLEX, MITOCHONDRIAL-RELATED"/>
    <property type="match status" value="1"/>
</dbReference>
<protein>
    <recommendedName>
        <fullName evidence="2">Lipoyl-binding domain-containing protein</fullName>
    </recommendedName>
</protein>
<dbReference type="OrthoDB" id="537444at2759"/>
<accession>A0A409YAA5</accession>
<dbReference type="InParanoid" id="A0A409YAA5"/>
<comment type="caution">
    <text evidence="3">The sequence shown here is derived from an EMBL/GenBank/DDBJ whole genome shotgun (WGS) entry which is preliminary data.</text>
</comment>
<keyword evidence="4" id="KW-1185">Reference proteome</keyword>
<dbReference type="Proteomes" id="UP000284842">
    <property type="component" value="Unassembled WGS sequence"/>
</dbReference>
<reference evidence="3 4" key="1">
    <citation type="journal article" date="2018" name="Evol. Lett.">
        <title>Horizontal gene cluster transfer increased hallucinogenic mushroom diversity.</title>
        <authorList>
            <person name="Reynolds H.T."/>
            <person name="Vijayakumar V."/>
            <person name="Gluck-Thaler E."/>
            <person name="Korotkin H.B."/>
            <person name="Matheny P.B."/>
            <person name="Slot J.C."/>
        </authorList>
    </citation>
    <scope>NUCLEOTIDE SEQUENCE [LARGE SCALE GENOMIC DNA]</scope>
    <source>
        <strain evidence="3 4">2629</strain>
    </source>
</reference>
<dbReference type="Gene3D" id="2.40.50.100">
    <property type="match status" value="1"/>
</dbReference>
<dbReference type="AlphaFoldDB" id="A0A409YAA5"/>